<name>C4JW23_UNCRE</name>
<feature type="transmembrane region" description="Helical" evidence="1">
    <location>
        <begin position="128"/>
        <end position="150"/>
    </location>
</feature>
<dbReference type="OMA" id="QHAMNSG"/>
<accession>C4JW23</accession>
<proteinExistence type="predicted"/>
<keyword evidence="1" id="KW-0472">Membrane</keyword>
<evidence type="ECO:0000313" key="2">
    <source>
        <dbReference type="EMBL" id="EEP81900.1"/>
    </source>
</evidence>
<feature type="transmembrane region" description="Helical" evidence="1">
    <location>
        <begin position="73"/>
        <end position="94"/>
    </location>
</feature>
<dbReference type="STRING" id="336963.C4JW23"/>
<dbReference type="RefSeq" id="XP_002583798.1">
    <property type="nucleotide sequence ID" value="XM_002583752.1"/>
</dbReference>
<dbReference type="VEuPathDB" id="FungiDB:UREG_06765"/>
<dbReference type="InParanoid" id="C4JW23"/>
<dbReference type="AlphaFoldDB" id="C4JW23"/>
<feature type="transmembrane region" description="Helical" evidence="1">
    <location>
        <begin position="170"/>
        <end position="193"/>
    </location>
</feature>
<evidence type="ECO:0000256" key="1">
    <source>
        <dbReference type="SAM" id="Phobius"/>
    </source>
</evidence>
<dbReference type="eggNOG" id="ENOG502RZDB">
    <property type="taxonomic scope" value="Eukaryota"/>
</dbReference>
<keyword evidence="3" id="KW-1185">Reference proteome</keyword>
<dbReference type="HOGENOM" id="CLU_062880_0_0_1"/>
<feature type="transmembrane region" description="Helical" evidence="1">
    <location>
        <begin position="30"/>
        <end position="53"/>
    </location>
</feature>
<protein>
    <submittedName>
        <fullName evidence="2">Uncharacterized protein</fullName>
    </submittedName>
</protein>
<reference evidence="3" key="1">
    <citation type="journal article" date="2009" name="Genome Res.">
        <title>Comparative genomic analyses of the human fungal pathogens Coccidioides and their relatives.</title>
        <authorList>
            <person name="Sharpton T.J."/>
            <person name="Stajich J.E."/>
            <person name="Rounsley S.D."/>
            <person name="Gardner M.J."/>
            <person name="Wortman J.R."/>
            <person name="Jordar V.S."/>
            <person name="Maiti R."/>
            <person name="Kodira C.D."/>
            <person name="Neafsey D.E."/>
            <person name="Zeng Q."/>
            <person name="Hung C.-Y."/>
            <person name="McMahan C."/>
            <person name="Muszewska A."/>
            <person name="Grynberg M."/>
            <person name="Mandel M.A."/>
            <person name="Kellner E.M."/>
            <person name="Barker B.M."/>
            <person name="Galgiani J.N."/>
            <person name="Orbach M.J."/>
            <person name="Kirkland T.N."/>
            <person name="Cole G.T."/>
            <person name="Henn M.R."/>
            <person name="Birren B.W."/>
            <person name="Taylor J.W."/>
        </authorList>
    </citation>
    <scope>NUCLEOTIDE SEQUENCE [LARGE SCALE GENOMIC DNA]</scope>
    <source>
        <strain evidence="3">UAMH 1704</strain>
    </source>
</reference>
<keyword evidence="1" id="KW-1133">Transmembrane helix</keyword>
<gene>
    <name evidence="2" type="ORF">UREG_06765</name>
</gene>
<sequence length="223" mass="25386">MARSFNTLMGADHSNDSLFFFETSWLFTPFVFAALRGLVAFYTFFTIFFIFGWRGTHGDNISNKQSFSYFTNLTYWGIAFYFLVASLHTFVYAARGRSVSQHAMPPLFSLFEIIFSTAPNSPVLHLPFLLLILLLYLALAYIVHATQGYYTYSFLDPGNNGEDSKSVAGYSFAIAAATIGIFFFVNLISWIRLRYTREKTKMAKPMPRNGLTEAEMGMMEIPK</sequence>
<dbReference type="OrthoDB" id="419711at2759"/>
<evidence type="ECO:0000313" key="3">
    <source>
        <dbReference type="Proteomes" id="UP000002058"/>
    </source>
</evidence>
<dbReference type="KEGG" id="ure:UREG_06765"/>
<dbReference type="GeneID" id="8442953"/>
<dbReference type="EMBL" id="CH476618">
    <property type="protein sequence ID" value="EEP81900.1"/>
    <property type="molecule type" value="Genomic_DNA"/>
</dbReference>
<organism evidence="2 3">
    <name type="scientific">Uncinocarpus reesii (strain UAMH 1704)</name>
    <dbReference type="NCBI Taxonomy" id="336963"/>
    <lineage>
        <taxon>Eukaryota</taxon>
        <taxon>Fungi</taxon>
        <taxon>Dikarya</taxon>
        <taxon>Ascomycota</taxon>
        <taxon>Pezizomycotina</taxon>
        <taxon>Eurotiomycetes</taxon>
        <taxon>Eurotiomycetidae</taxon>
        <taxon>Onygenales</taxon>
        <taxon>Onygenaceae</taxon>
        <taxon>Uncinocarpus</taxon>
    </lineage>
</organism>
<keyword evidence="1" id="KW-0812">Transmembrane</keyword>
<dbReference type="Proteomes" id="UP000002058">
    <property type="component" value="Unassembled WGS sequence"/>
</dbReference>